<keyword evidence="1" id="KW-0812">Transmembrane</keyword>
<feature type="domain" description="NACHT" evidence="2">
    <location>
        <begin position="77"/>
        <end position="170"/>
    </location>
</feature>
<feature type="transmembrane region" description="Helical" evidence="1">
    <location>
        <begin position="372"/>
        <end position="391"/>
    </location>
</feature>
<reference evidence="3 4" key="1">
    <citation type="submission" date="2016-12" db="EMBL/GenBank/DDBJ databases">
        <title>The draft genome sequence of Actinophytocola xinjiangensis.</title>
        <authorList>
            <person name="Wang W."/>
            <person name="Yuan L."/>
        </authorList>
    </citation>
    <scope>NUCLEOTIDE SEQUENCE [LARGE SCALE GENOMIC DNA]</scope>
    <source>
        <strain evidence="3 4">CGMCC 4.4663</strain>
    </source>
</reference>
<evidence type="ECO:0000313" key="3">
    <source>
        <dbReference type="EMBL" id="OLF14578.1"/>
    </source>
</evidence>
<dbReference type="Gene3D" id="3.40.50.300">
    <property type="entry name" value="P-loop containing nucleotide triphosphate hydrolases"/>
    <property type="match status" value="1"/>
</dbReference>
<keyword evidence="1" id="KW-0472">Membrane</keyword>
<feature type="transmembrane region" description="Helical" evidence="1">
    <location>
        <begin position="544"/>
        <end position="567"/>
    </location>
</feature>
<feature type="transmembrane region" description="Helical" evidence="1">
    <location>
        <begin position="461"/>
        <end position="478"/>
    </location>
</feature>
<dbReference type="InterPro" id="IPR027417">
    <property type="entry name" value="P-loop_NTPase"/>
</dbReference>
<keyword evidence="4" id="KW-1185">Reference proteome</keyword>
<feature type="transmembrane region" description="Helical" evidence="1">
    <location>
        <begin position="498"/>
        <end position="523"/>
    </location>
</feature>
<protein>
    <recommendedName>
        <fullName evidence="2">NACHT domain-containing protein</fullName>
    </recommendedName>
</protein>
<evidence type="ECO:0000259" key="2">
    <source>
        <dbReference type="PROSITE" id="PS50837"/>
    </source>
</evidence>
<dbReference type="PROSITE" id="PS50837">
    <property type="entry name" value="NACHT"/>
    <property type="match status" value="1"/>
</dbReference>
<proteinExistence type="predicted"/>
<evidence type="ECO:0000256" key="1">
    <source>
        <dbReference type="SAM" id="Phobius"/>
    </source>
</evidence>
<dbReference type="SUPFAM" id="SSF52540">
    <property type="entry name" value="P-loop containing nucleoside triphosphate hydrolases"/>
    <property type="match status" value="1"/>
</dbReference>
<sequence length="664" mass="72646">MAEPARRLAKEEFEFWRDERRRRRIHDPRPLRLRWQAAAELLTDHRENILRGRAAGPLELGGGLDQIAEVYREIPARRLVVLGRAGSGKTVLAVQLAVDLLATRVPDARVPVVVSLGSWKPDVPLEDWLLGQLIRDHPWLAEIGSERRALGAELVGAGWILPVLDGFDEIADGLRPTALRVLAEADLPLVLTSRPREYATAVNGTRGVHRAAVIELTDLALDDVTSYLRLASPKLAATSRVTTSWDPVFERLGTIPGSPTTANLVEALATPLMVALARTVYSDEPSRDPTVLLDGTRFRTAADIESHLVGNLIPSAYGARPGALSPRRSRHWNPEQAQRWLSFLATHLDRLATPDLAWWELGSTLSRRSRTLVVGVMTGLIFLVVTGLGNIPIDLIATTHGLDFAVRRGLVVGVLHGLVGGLVFGLTYWFADRRRVLKPAPIRIRLTRGPRQLGARLTTRLKLGVAGGCLFGVLVVLIDELLVNELFGLDDGLTSSGLLRSLVEFPLLVGLGAGLVLGTVTWLESPININDTGSPTDLLTANRTILLVHMLVWALVFGLVSGVAVSFAATPLRSVETGLAIGLEAAFAGGLCYGLSLTAWGQWFALARIWLPLNRKLPWRLIGFVQDACDRGALRQTGAVYQFRHTQLQRHLRAHPQVVMTPPR</sequence>
<dbReference type="InterPro" id="IPR007111">
    <property type="entry name" value="NACHT_NTPase"/>
</dbReference>
<dbReference type="Pfam" id="PF05729">
    <property type="entry name" value="NACHT"/>
    <property type="match status" value="1"/>
</dbReference>
<evidence type="ECO:0000313" key="4">
    <source>
        <dbReference type="Proteomes" id="UP000185696"/>
    </source>
</evidence>
<gene>
    <name evidence="3" type="ORF">BLA60_04310</name>
</gene>
<comment type="caution">
    <text evidence="3">The sequence shown here is derived from an EMBL/GenBank/DDBJ whole genome shotgun (WGS) entry which is preliminary data.</text>
</comment>
<keyword evidence="1" id="KW-1133">Transmembrane helix</keyword>
<feature type="transmembrane region" description="Helical" evidence="1">
    <location>
        <begin position="411"/>
        <end position="431"/>
    </location>
</feature>
<dbReference type="Proteomes" id="UP000185696">
    <property type="component" value="Unassembled WGS sequence"/>
</dbReference>
<name>A0A7Z0WT91_9PSEU</name>
<dbReference type="EMBL" id="MSIF01000001">
    <property type="protein sequence ID" value="OLF14578.1"/>
    <property type="molecule type" value="Genomic_DNA"/>
</dbReference>
<dbReference type="AlphaFoldDB" id="A0A7Z0WT91"/>
<organism evidence="3 4">
    <name type="scientific">Actinophytocola xinjiangensis</name>
    <dbReference type="NCBI Taxonomy" id="485602"/>
    <lineage>
        <taxon>Bacteria</taxon>
        <taxon>Bacillati</taxon>
        <taxon>Actinomycetota</taxon>
        <taxon>Actinomycetes</taxon>
        <taxon>Pseudonocardiales</taxon>
        <taxon>Pseudonocardiaceae</taxon>
    </lineage>
</organism>
<feature type="transmembrane region" description="Helical" evidence="1">
    <location>
        <begin position="587"/>
        <end position="611"/>
    </location>
</feature>
<accession>A0A7Z0WT91</accession>